<evidence type="ECO:0000313" key="5">
    <source>
        <dbReference type="EMBL" id="MBO1926240.1"/>
    </source>
</evidence>
<protein>
    <recommendedName>
        <fullName evidence="3">Phosphate-specific transport system accessory protein PhoU</fullName>
    </recommendedName>
</protein>
<dbReference type="Pfam" id="PF01895">
    <property type="entry name" value="PhoU"/>
    <property type="match status" value="2"/>
</dbReference>
<dbReference type="PANTHER" id="PTHR42930:SF3">
    <property type="entry name" value="PHOSPHATE-SPECIFIC TRANSPORT SYSTEM ACCESSORY PROTEIN PHOU"/>
    <property type="match status" value="1"/>
</dbReference>
<evidence type="ECO:0000313" key="6">
    <source>
        <dbReference type="Proteomes" id="UP000664835"/>
    </source>
</evidence>
<comment type="subunit">
    <text evidence="3">Homodimer.</text>
</comment>
<dbReference type="InterPro" id="IPR026022">
    <property type="entry name" value="PhoU_dom"/>
</dbReference>
<name>A0ABS3Q1N8_9GAMM</name>
<reference evidence="5 6" key="1">
    <citation type="submission" date="2021-03" db="EMBL/GenBank/DDBJ databases">
        <title>Thiomicrorhabdus sp.nov.,novel sulfur-oxidizing bacteria isolated from coastal sediment.</title>
        <authorList>
            <person name="Liu X."/>
        </authorList>
    </citation>
    <scope>NUCLEOTIDE SEQUENCE [LARGE SCALE GENOMIC DNA]</scope>
    <source>
        <strain evidence="5 6">6S2-11</strain>
    </source>
</reference>
<feature type="domain" description="PhoU" evidence="4">
    <location>
        <begin position="25"/>
        <end position="111"/>
    </location>
</feature>
<proteinExistence type="inferred from homology"/>
<comment type="function">
    <text evidence="3">Plays a role in the regulation of phosphate uptake.</text>
</comment>
<organism evidence="5 6">
    <name type="scientific">Thiomicrorhabdus marina</name>
    <dbReference type="NCBI Taxonomy" id="2818442"/>
    <lineage>
        <taxon>Bacteria</taxon>
        <taxon>Pseudomonadati</taxon>
        <taxon>Pseudomonadota</taxon>
        <taxon>Gammaproteobacteria</taxon>
        <taxon>Thiotrichales</taxon>
        <taxon>Piscirickettsiaceae</taxon>
        <taxon>Thiomicrorhabdus</taxon>
    </lineage>
</organism>
<evidence type="ECO:0000256" key="1">
    <source>
        <dbReference type="ARBA" id="ARBA00008107"/>
    </source>
</evidence>
<dbReference type="InterPro" id="IPR038078">
    <property type="entry name" value="PhoU-like_sf"/>
</dbReference>
<dbReference type="NCBIfam" id="TIGR02135">
    <property type="entry name" value="phoU_full"/>
    <property type="match status" value="1"/>
</dbReference>
<keyword evidence="2 3" id="KW-0592">Phosphate transport</keyword>
<comment type="caution">
    <text evidence="5">The sequence shown here is derived from an EMBL/GenBank/DDBJ whole genome shotgun (WGS) entry which is preliminary data.</text>
</comment>
<evidence type="ECO:0000256" key="3">
    <source>
        <dbReference type="PIRNR" id="PIRNR003107"/>
    </source>
</evidence>
<keyword evidence="3" id="KW-0813">Transport</keyword>
<dbReference type="PIRSF" id="PIRSF003107">
    <property type="entry name" value="PhoU"/>
    <property type="match status" value="1"/>
</dbReference>
<keyword evidence="6" id="KW-1185">Reference proteome</keyword>
<dbReference type="Proteomes" id="UP000664835">
    <property type="component" value="Unassembled WGS sequence"/>
</dbReference>
<sequence length="243" mass="27547">MNRDEFNNHISEQLNRNLEGLFNQVLEMGGIVEQQLADLNQALENNDEEKAHNVLTLDKLINREEMEIDRLCAAVLARQQPTASDLRLIVMAIRIAVDLERMGDEAVKIANMAIAQCKDDGSCSSLPAFDYLKQLMAASSDMLKTTLNGFSRLDTSKTMEIYHEEERMDEVLKLASQEIQEKLAETNDVETVDIYIKMLLAIRAAERITDHSLNIAESVVYLVRGKDVRQMDEQALAKFLQSE</sequence>
<dbReference type="InterPro" id="IPR028366">
    <property type="entry name" value="PhoU"/>
</dbReference>
<dbReference type="Gene3D" id="1.20.58.220">
    <property type="entry name" value="Phosphate transport system protein phou homolog 2, domain 2"/>
    <property type="match status" value="1"/>
</dbReference>
<feature type="domain" description="PhoU" evidence="4">
    <location>
        <begin position="133"/>
        <end position="219"/>
    </location>
</feature>
<dbReference type="EMBL" id="JAGETV010000002">
    <property type="protein sequence ID" value="MBO1926240.1"/>
    <property type="molecule type" value="Genomic_DNA"/>
</dbReference>
<dbReference type="RefSeq" id="WP_208146793.1">
    <property type="nucleotide sequence ID" value="NZ_JAGETV010000002.1"/>
</dbReference>
<keyword evidence="3" id="KW-0963">Cytoplasm</keyword>
<accession>A0ABS3Q1N8</accession>
<comment type="subcellular location">
    <subcellularLocation>
        <location evidence="3">Cytoplasm</location>
    </subcellularLocation>
</comment>
<dbReference type="PANTHER" id="PTHR42930">
    <property type="entry name" value="PHOSPHATE-SPECIFIC TRANSPORT SYSTEM ACCESSORY PROTEIN PHOU"/>
    <property type="match status" value="1"/>
</dbReference>
<dbReference type="SUPFAM" id="SSF109755">
    <property type="entry name" value="PhoU-like"/>
    <property type="match status" value="1"/>
</dbReference>
<gene>
    <name evidence="5" type="primary">phoU</name>
    <name evidence="5" type="ORF">J3998_01515</name>
</gene>
<comment type="similarity">
    <text evidence="1 3">Belongs to the PhoU family.</text>
</comment>
<evidence type="ECO:0000259" key="4">
    <source>
        <dbReference type="Pfam" id="PF01895"/>
    </source>
</evidence>
<evidence type="ECO:0000256" key="2">
    <source>
        <dbReference type="ARBA" id="ARBA00022592"/>
    </source>
</evidence>